<dbReference type="GO" id="GO:0000124">
    <property type="term" value="C:SAGA complex"/>
    <property type="evidence" value="ECO:0007669"/>
    <property type="project" value="TreeGrafter"/>
</dbReference>
<comment type="similarity">
    <text evidence="2">Belongs to the NGG1 family.</text>
</comment>
<dbReference type="EMBL" id="CP064813">
    <property type="protein sequence ID" value="QPG74907.1"/>
    <property type="molecule type" value="Genomic_DNA"/>
</dbReference>
<comment type="subcellular location">
    <subcellularLocation>
        <location evidence="1">Nucleus</location>
    </subcellularLocation>
</comment>
<dbReference type="GeneID" id="62195646"/>
<dbReference type="Pfam" id="PF10198">
    <property type="entry name" value="Ada3"/>
    <property type="match status" value="1"/>
</dbReference>
<dbReference type="PANTHER" id="PTHR13556:SF2">
    <property type="entry name" value="TRANSCRIPTIONAL ADAPTER 3"/>
    <property type="match status" value="1"/>
</dbReference>
<evidence type="ECO:0000256" key="6">
    <source>
        <dbReference type="SAM" id="Coils"/>
    </source>
</evidence>
<keyword evidence="3" id="KW-0805">Transcription regulation</keyword>
<evidence type="ECO:0000313" key="9">
    <source>
        <dbReference type="Proteomes" id="UP000662931"/>
    </source>
</evidence>
<evidence type="ECO:0000256" key="4">
    <source>
        <dbReference type="ARBA" id="ARBA00023163"/>
    </source>
</evidence>
<dbReference type="GO" id="GO:0003713">
    <property type="term" value="F:transcription coactivator activity"/>
    <property type="evidence" value="ECO:0007669"/>
    <property type="project" value="TreeGrafter"/>
</dbReference>
<feature type="region of interest" description="Disordered" evidence="7">
    <location>
        <begin position="192"/>
        <end position="226"/>
    </location>
</feature>
<accession>A0A875RUS8</accession>
<feature type="compositionally biased region" description="Basic residues" evidence="7">
    <location>
        <begin position="669"/>
        <end position="681"/>
    </location>
</feature>
<reference evidence="8" key="1">
    <citation type="submission" date="2020-10" db="EMBL/GenBank/DDBJ databases">
        <authorList>
            <person name="Roach M.J.R."/>
        </authorList>
    </citation>
    <scope>NUCLEOTIDE SEQUENCE</scope>
    <source>
        <strain evidence="8">CBS 1945</strain>
    </source>
</reference>
<feature type="region of interest" description="Disordered" evidence="7">
    <location>
        <begin position="736"/>
        <end position="789"/>
    </location>
</feature>
<dbReference type="OrthoDB" id="1232at2759"/>
<proteinExistence type="inferred from homology"/>
<organism evidence="8 9">
    <name type="scientific">Eeniella nana</name>
    <name type="common">Yeast</name>
    <name type="synonym">Brettanomyces nanus</name>
    <dbReference type="NCBI Taxonomy" id="13502"/>
    <lineage>
        <taxon>Eukaryota</taxon>
        <taxon>Fungi</taxon>
        <taxon>Dikarya</taxon>
        <taxon>Ascomycota</taxon>
        <taxon>Saccharomycotina</taxon>
        <taxon>Pichiomycetes</taxon>
        <taxon>Pichiales</taxon>
        <taxon>Pichiaceae</taxon>
        <taxon>Brettanomyces</taxon>
    </lineage>
</organism>
<feature type="region of interest" description="Disordered" evidence="7">
    <location>
        <begin position="669"/>
        <end position="689"/>
    </location>
</feature>
<feature type="compositionally biased region" description="Acidic residues" evidence="7">
    <location>
        <begin position="742"/>
        <end position="768"/>
    </location>
</feature>
<feature type="region of interest" description="Disordered" evidence="7">
    <location>
        <begin position="265"/>
        <end position="288"/>
    </location>
</feature>
<dbReference type="PANTHER" id="PTHR13556">
    <property type="entry name" value="TRANSCRIPTIONAL ADAPTER 3-RELATED"/>
    <property type="match status" value="1"/>
</dbReference>
<dbReference type="KEGG" id="bnn:FOA43_002245"/>
<feature type="compositionally biased region" description="Basic and acidic residues" evidence="7">
    <location>
        <begin position="198"/>
        <end position="207"/>
    </location>
</feature>
<evidence type="ECO:0000256" key="7">
    <source>
        <dbReference type="SAM" id="MobiDB-lite"/>
    </source>
</evidence>
<evidence type="ECO:0000256" key="1">
    <source>
        <dbReference type="ARBA" id="ARBA00004123"/>
    </source>
</evidence>
<dbReference type="GO" id="GO:0005634">
    <property type="term" value="C:nucleus"/>
    <property type="evidence" value="ECO:0007669"/>
    <property type="project" value="UniProtKB-SubCell"/>
</dbReference>
<feature type="compositionally biased region" description="Basic and acidic residues" evidence="7">
    <location>
        <begin position="21"/>
        <end position="84"/>
    </location>
</feature>
<gene>
    <name evidence="8" type="ORF">FOA43_002245</name>
</gene>
<dbReference type="GO" id="GO:0006357">
    <property type="term" value="P:regulation of transcription by RNA polymerase II"/>
    <property type="evidence" value="ECO:0007669"/>
    <property type="project" value="TreeGrafter"/>
</dbReference>
<feature type="coiled-coil region" evidence="6">
    <location>
        <begin position="607"/>
        <end position="634"/>
    </location>
</feature>
<feature type="compositionally biased region" description="Acidic residues" evidence="7">
    <location>
        <begin position="271"/>
        <end position="282"/>
    </location>
</feature>
<feature type="compositionally biased region" description="Basic residues" evidence="7">
    <location>
        <begin position="7"/>
        <end position="20"/>
    </location>
</feature>
<dbReference type="AlphaFoldDB" id="A0A875RUS8"/>
<evidence type="ECO:0000313" key="8">
    <source>
        <dbReference type="EMBL" id="QPG74907.1"/>
    </source>
</evidence>
<keyword evidence="4" id="KW-0804">Transcription</keyword>
<protein>
    <submittedName>
        <fullName evidence="8">Uncharacterized protein</fullName>
    </submittedName>
</protein>
<keyword evidence="9" id="KW-1185">Reference proteome</keyword>
<evidence type="ECO:0000256" key="2">
    <source>
        <dbReference type="ARBA" id="ARBA00005330"/>
    </source>
</evidence>
<dbReference type="RefSeq" id="XP_038778472.1">
    <property type="nucleotide sequence ID" value="XM_038922544.1"/>
</dbReference>
<sequence>MAARGYGRSRRSRTPKKVTKKIVEVKKEPKTEIKEEDKEIDPKDDKKDKDKDKDKGNGNDNDNDKDKDKGNDNDNDNAEKENPKIKLTLNFNNDAPIPSKETSEALADVSPATVIAAEEPSVSDCKPSAILGDVLTLLDLSYDDTSGLIQGDAMFKVPELNELEKANDLFQKLIVKLGDGVARDTELLQRFSVDEPENAEKQPESPHGRRHTIIKISGGSDGESKIRIRTETTMTAEDDEDEVGPPVKRRRRSIILTANGLRREITPNIADSEEEEEEEETTDGGSIAKKEAELEDSDDVHFLPSVYAHKPNPNFPIREMLKPAIEQLDLYDDEKAKEESSDEREYLKQKLAVTDFPQSDLKDYLPGEIPTKDLSVNRPTNQVAFNSFQNYVEPFFRNFTDEDVSFLRQNGVFISHLPKDFDDKRDTFEIPGLGPWYGDVWKEEERISGEMNGEQVLSGNYISEIRASAQKRMDLRMHELTAARGSAEALDNNALEGEEQVSCGPLTSRLLSAIVGEEEFVRHKEEEQEQATGIPVYQDLSNSGGPKGSSSELPGERAFQSEYTGTDYKTLDDRLKRELRYIGVYMNVQQTLDDPGFEQDWSQKKEDDEICCEMRKLQKQLKEVQKRNIRRKKVMIPIIEEQIAWQEYMSVLEDLDKQVEQHYRRRINVTPRKSRKRALHHKDKDITNDHKEDSINHLVTSASFQSLLAKRAKWIEKIGPLFKSQREMRRMPDESIFKNMNEEDENDGEEGEDIEGDGEDEDDDDDDVLGAHKNDDDQVEGESLNMVEE</sequence>
<name>A0A875RUS8_EENNA</name>
<feature type="region of interest" description="Disordered" evidence="7">
    <location>
        <begin position="522"/>
        <end position="561"/>
    </location>
</feature>
<keyword evidence="5" id="KW-0539">Nucleus</keyword>
<feature type="compositionally biased region" description="Polar residues" evidence="7">
    <location>
        <begin position="539"/>
        <end position="552"/>
    </location>
</feature>
<keyword evidence="6" id="KW-0175">Coiled coil</keyword>
<dbReference type="InterPro" id="IPR019340">
    <property type="entry name" value="Histone_AcTrfase_su3"/>
</dbReference>
<evidence type="ECO:0000256" key="3">
    <source>
        <dbReference type="ARBA" id="ARBA00023015"/>
    </source>
</evidence>
<dbReference type="Proteomes" id="UP000662931">
    <property type="component" value="Chromosome 2"/>
</dbReference>
<feature type="region of interest" description="Disordered" evidence="7">
    <location>
        <begin position="1"/>
        <end position="103"/>
    </location>
</feature>
<evidence type="ECO:0000256" key="5">
    <source>
        <dbReference type="ARBA" id="ARBA00023242"/>
    </source>
</evidence>